<dbReference type="RefSeq" id="WP_055208693.1">
    <property type="nucleotide sequence ID" value="NZ_CZBO01000007.1"/>
</dbReference>
<accession>A0A174VCL8</accession>
<name>A0A174VCL8_9CLOT</name>
<dbReference type="PROSITE" id="PS51273">
    <property type="entry name" value="GATASE_TYPE_1"/>
    <property type="match status" value="1"/>
</dbReference>
<dbReference type="PANTHER" id="PTHR43235">
    <property type="entry name" value="GLUTAMINE AMIDOTRANSFERASE PB2B2.05-RELATED"/>
    <property type="match status" value="1"/>
</dbReference>
<dbReference type="FunFam" id="3.40.50.880:FF:000030">
    <property type="entry name" value="Gamma-glutamyl-gamma-aminobutyrate hydrolase PuuD"/>
    <property type="match status" value="1"/>
</dbReference>
<organism evidence="1 2">
    <name type="scientific">Clostridium baratii</name>
    <dbReference type="NCBI Taxonomy" id="1561"/>
    <lineage>
        <taxon>Bacteria</taxon>
        <taxon>Bacillati</taxon>
        <taxon>Bacillota</taxon>
        <taxon>Clostridia</taxon>
        <taxon>Eubacteriales</taxon>
        <taxon>Clostridiaceae</taxon>
        <taxon>Clostridium</taxon>
    </lineage>
</organism>
<gene>
    <name evidence="1" type="ORF">ERS852568_02714</name>
</gene>
<dbReference type="GO" id="GO:0005829">
    <property type="term" value="C:cytosol"/>
    <property type="evidence" value="ECO:0007669"/>
    <property type="project" value="TreeGrafter"/>
</dbReference>
<evidence type="ECO:0000313" key="1">
    <source>
        <dbReference type="EMBL" id="CUQ29770.1"/>
    </source>
</evidence>
<proteinExistence type="predicted"/>
<reference evidence="1 2" key="1">
    <citation type="submission" date="2015-09" db="EMBL/GenBank/DDBJ databases">
        <authorList>
            <consortium name="Pathogen Informatics"/>
        </authorList>
    </citation>
    <scope>NUCLEOTIDE SEQUENCE [LARGE SCALE GENOMIC DNA]</scope>
    <source>
        <strain evidence="1 2">2789STDY5834956</strain>
    </source>
</reference>
<dbReference type="EMBL" id="CZBO01000007">
    <property type="protein sequence ID" value="CUQ29770.1"/>
    <property type="molecule type" value="Genomic_DNA"/>
</dbReference>
<dbReference type="AlphaFoldDB" id="A0A174VCL8"/>
<dbReference type="GO" id="GO:0033969">
    <property type="term" value="F:gamma-glutamyl-gamma-aminobutyrate hydrolase activity"/>
    <property type="evidence" value="ECO:0007669"/>
    <property type="project" value="TreeGrafter"/>
</dbReference>
<keyword evidence="1" id="KW-0328">Glycosyltransferase</keyword>
<dbReference type="PANTHER" id="PTHR43235:SF1">
    <property type="entry name" value="GLUTAMINE AMIDOTRANSFERASE PB2B2.05-RELATED"/>
    <property type="match status" value="1"/>
</dbReference>
<dbReference type="GO" id="GO:0016757">
    <property type="term" value="F:glycosyltransferase activity"/>
    <property type="evidence" value="ECO:0007669"/>
    <property type="project" value="UniProtKB-KW"/>
</dbReference>
<dbReference type="CDD" id="cd01745">
    <property type="entry name" value="GATase1_2"/>
    <property type="match status" value="1"/>
</dbReference>
<evidence type="ECO:0000313" key="2">
    <source>
        <dbReference type="Proteomes" id="UP000095563"/>
    </source>
</evidence>
<dbReference type="Pfam" id="PF07722">
    <property type="entry name" value="Peptidase_C26"/>
    <property type="match status" value="1"/>
</dbReference>
<protein>
    <submittedName>
        <fullName evidence="1">Peptidase C26</fullName>
        <ecNumber evidence="1">2.4.2.-</ecNumber>
    </submittedName>
</protein>
<dbReference type="Gene3D" id="3.40.50.880">
    <property type="match status" value="1"/>
</dbReference>
<sequence>MKERPLIGISSSLMIDTDPKFIGRRLVSLSEKYINAIFYSKGIPFILPISNDIDSIKKYANLLDGLILTGGHDINPLLYCEEPHPNLGNVVTERDYFDLELINEFEALNKPILGICRGSQVLNVAHGGDLYQDITSLKNNIIKHYQSPPEYEGSHTVTIKEGTILHEILGDSVLVNSYHHQAVKKLGEGFKVAATSKDGIIEAIENTNYNFEVGVQWHPEMMIYSNNHMKHLFDYFINKCQI</sequence>
<dbReference type="SUPFAM" id="SSF52317">
    <property type="entry name" value="Class I glutamine amidotransferase-like"/>
    <property type="match status" value="1"/>
</dbReference>
<keyword evidence="1" id="KW-0808">Transferase</keyword>
<dbReference type="EC" id="2.4.2.-" evidence="1"/>
<dbReference type="InterPro" id="IPR029062">
    <property type="entry name" value="Class_I_gatase-like"/>
</dbReference>
<dbReference type="Proteomes" id="UP000095563">
    <property type="component" value="Unassembled WGS sequence"/>
</dbReference>
<dbReference type="InterPro" id="IPR011697">
    <property type="entry name" value="Peptidase_C26"/>
</dbReference>
<dbReference type="GO" id="GO:0006598">
    <property type="term" value="P:polyamine catabolic process"/>
    <property type="evidence" value="ECO:0007669"/>
    <property type="project" value="TreeGrafter"/>
</dbReference>
<dbReference type="InterPro" id="IPR044668">
    <property type="entry name" value="PuuD-like"/>
</dbReference>